<evidence type="ECO:0000256" key="1">
    <source>
        <dbReference type="SAM" id="MobiDB-lite"/>
    </source>
</evidence>
<feature type="region of interest" description="Disordered" evidence="1">
    <location>
        <begin position="139"/>
        <end position="158"/>
    </location>
</feature>
<proteinExistence type="predicted"/>
<evidence type="ECO:0000313" key="2">
    <source>
        <dbReference type="EMBL" id="KAJ7371240.1"/>
    </source>
</evidence>
<accession>A0A9W9YXI5</accession>
<protein>
    <submittedName>
        <fullName evidence="2">Uncharacterized protein</fullName>
    </submittedName>
</protein>
<feature type="compositionally biased region" description="Basic and acidic residues" evidence="1">
    <location>
        <begin position="147"/>
        <end position="158"/>
    </location>
</feature>
<gene>
    <name evidence="2" type="ORF">OS493_027354</name>
</gene>
<comment type="caution">
    <text evidence="2">The sequence shown here is derived from an EMBL/GenBank/DDBJ whole genome shotgun (WGS) entry which is preliminary data.</text>
</comment>
<evidence type="ECO:0000313" key="3">
    <source>
        <dbReference type="Proteomes" id="UP001163046"/>
    </source>
</evidence>
<keyword evidence="3" id="KW-1185">Reference proteome</keyword>
<dbReference type="Proteomes" id="UP001163046">
    <property type="component" value="Unassembled WGS sequence"/>
</dbReference>
<reference evidence="2" key="1">
    <citation type="submission" date="2023-01" db="EMBL/GenBank/DDBJ databases">
        <title>Genome assembly of the deep-sea coral Lophelia pertusa.</title>
        <authorList>
            <person name="Herrera S."/>
            <person name="Cordes E."/>
        </authorList>
    </citation>
    <scope>NUCLEOTIDE SEQUENCE</scope>
    <source>
        <strain evidence="2">USNM1676648</strain>
        <tissue evidence="2">Polyp</tissue>
    </source>
</reference>
<name>A0A9W9YXI5_9CNID</name>
<dbReference type="AlphaFoldDB" id="A0A9W9YXI5"/>
<dbReference type="EMBL" id="MU826850">
    <property type="protein sequence ID" value="KAJ7371240.1"/>
    <property type="molecule type" value="Genomic_DNA"/>
</dbReference>
<dbReference type="OrthoDB" id="5961645at2759"/>
<organism evidence="2 3">
    <name type="scientific">Desmophyllum pertusum</name>
    <dbReference type="NCBI Taxonomy" id="174260"/>
    <lineage>
        <taxon>Eukaryota</taxon>
        <taxon>Metazoa</taxon>
        <taxon>Cnidaria</taxon>
        <taxon>Anthozoa</taxon>
        <taxon>Hexacorallia</taxon>
        <taxon>Scleractinia</taxon>
        <taxon>Caryophylliina</taxon>
        <taxon>Caryophylliidae</taxon>
        <taxon>Desmophyllum</taxon>
    </lineage>
</organism>
<sequence length="158" mass="18409">MLLGRPDYGPYDDFKKRNLTLSRQVSDGGRVPRRRVYSMDQTLHRTFGHKNERKTRHASEPTLHWVNKEAGPRNPMYYGMDDESRSFCDSVSSIACSNLTKADVDKQKTWAKDHRAFPDKIAKFQAIEKWLQYLPEPVLKSDSPKLPQEEHYNSLDLP</sequence>